<evidence type="ECO:0000313" key="2">
    <source>
        <dbReference type="Proteomes" id="UP000765509"/>
    </source>
</evidence>
<sequence>MTIVNRAGNIYKNGDDLSRWALPNTLEPPDYVPENADTQIPNDGINITDVGTEFFEEIRENYKQYKNSHLLTSLLDKYFKDSALANTLDDIWKTSYENGRFHLFDSTLYHRSKHTCVRVLFIRMLICTILLEFNDKIYPVHMC</sequence>
<comment type="caution">
    <text evidence="1">The sequence shown here is derived from an EMBL/GenBank/DDBJ whole genome shotgun (WGS) entry which is preliminary data.</text>
</comment>
<dbReference type="AlphaFoldDB" id="A0A9Q3BKF5"/>
<dbReference type="Proteomes" id="UP000765509">
    <property type="component" value="Unassembled WGS sequence"/>
</dbReference>
<organism evidence="1 2">
    <name type="scientific">Austropuccinia psidii MF-1</name>
    <dbReference type="NCBI Taxonomy" id="1389203"/>
    <lineage>
        <taxon>Eukaryota</taxon>
        <taxon>Fungi</taxon>
        <taxon>Dikarya</taxon>
        <taxon>Basidiomycota</taxon>
        <taxon>Pucciniomycotina</taxon>
        <taxon>Pucciniomycetes</taxon>
        <taxon>Pucciniales</taxon>
        <taxon>Sphaerophragmiaceae</taxon>
        <taxon>Austropuccinia</taxon>
    </lineage>
</organism>
<reference evidence="1" key="1">
    <citation type="submission" date="2021-03" db="EMBL/GenBank/DDBJ databases">
        <title>Draft genome sequence of rust myrtle Austropuccinia psidii MF-1, a brazilian biotype.</title>
        <authorList>
            <person name="Quecine M.C."/>
            <person name="Pachon D.M.R."/>
            <person name="Bonatelli M.L."/>
            <person name="Correr F.H."/>
            <person name="Franceschini L.M."/>
            <person name="Leite T.F."/>
            <person name="Margarido G.R.A."/>
            <person name="Almeida C.A."/>
            <person name="Ferrarezi J.A."/>
            <person name="Labate C.A."/>
        </authorList>
    </citation>
    <scope>NUCLEOTIDE SEQUENCE</scope>
    <source>
        <strain evidence="1">MF-1</strain>
    </source>
</reference>
<evidence type="ECO:0000313" key="1">
    <source>
        <dbReference type="EMBL" id="MBW0466942.1"/>
    </source>
</evidence>
<name>A0A9Q3BKF5_9BASI</name>
<dbReference type="EMBL" id="AVOT02001438">
    <property type="protein sequence ID" value="MBW0466942.1"/>
    <property type="molecule type" value="Genomic_DNA"/>
</dbReference>
<gene>
    <name evidence="1" type="ORF">O181_006657</name>
</gene>
<keyword evidence="2" id="KW-1185">Reference proteome</keyword>
<accession>A0A9Q3BKF5</accession>
<proteinExistence type="predicted"/>
<protein>
    <submittedName>
        <fullName evidence="1">Uncharacterized protein</fullName>
    </submittedName>
</protein>